<dbReference type="EMBL" id="NIQP01000008">
    <property type="protein sequence ID" value="PPB71103.1"/>
    <property type="molecule type" value="Genomic_DNA"/>
</dbReference>
<sequence>MKKIIFIFIISVSFCFALNVNQIDQTMKTDLDKTLSILKDKSLDNDKKSQKLFEMFDSYFDYKLMAKLALSKHYNSLNDDEKARFSEAFERRLKKSFTDKLVFYTDQNIEITGSQRPNPNRYFLDTQILNDGTIYKIIFKFYKANADDFLIYDVDILGVSIIQTYRSQFNNLSGNLSFEQILKRLDTTNLPDDQTAKK</sequence>
<dbReference type="Gene3D" id="3.10.450.710">
    <property type="entry name" value="Tgt2/MlaC"/>
    <property type="match status" value="1"/>
</dbReference>
<dbReference type="RefSeq" id="WP_034963607.1">
    <property type="nucleotide sequence ID" value="NZ_CBCRTP010000007.1"/>
</dbReference>
<dbReference type="Proteomes" id="UP000052257">
    <property type="component" value="Unassembled WGS sequence"/>
</dbReference>
<feature type="signal peptide" evidence="1">
    <location>
        <begin position="1"/>
        <end position="17"/>
    </location>
</feature>
<evidence type="ECO:0000313" key="4">
    <source>
        <dbReference type="EMBL" id="CUU87666.1"/>
    </source>
</evidence>
<dbReference type="PANTHER" id="PTHR36573">
    <property type="entry name" value="INTERMEMBRANE PHOSPHOLIPID TRANSPORT SYSTEM BINDING PROTEIN MLAC"/>
    <property type="match status" value="1"/>
</dbReference>
<dbReference type="EMBL" id="FAUW01000001">
    <property type="protein sequence ID" value="CUU73391.1"/>
    <property type="molecule type" value="Genomic_DNA"/>
</dbReference>
<dbReference type="InterPro" id="IPR042245">
    <property type="entry name" value="Tgt2/MlaC_sf"/>
</dbReference>
<accession>A0A0S4RPK1</accession>
<comment type="caution">
    <text evidence="5">The sequence shown here is derived from an EMBL/GenBank/DDBJ whole genome shotgun (WGS) entry which is preliminary data.</text>
</comment>
<accession>A0A2S5J8Y3</accession>
<dbReference type="Pfam" id="PF05494">
    <property type="entry name" value="MlaC"/>
    <property type="match status" value="1"/>
</dbReference>
<evidence type="ECO:0000313" key="2">
    <source>
        <dbReference type="EMBL" id="CUU73391.1"/>
    </source>
</evidence>
<reference evidence="6 7" key="1">
    <citation type="submission" date="2015-11" db="EMBL/GenBank/DDBJ databases">
        <authorList>
            <consortium name="Pathogen Informatics"/>
        </authorList>
    </citation>
    <scope>NUCLEOTIDE SEQUENCE [LARGE SCALE GENOMIC DNA]</scope>
    <source>
        <strain evidence="3 6">006A-0059</strain>
        <strain evidence="2 8">006A-0191</strain>
        <strain evidence="4 7">007A-0283</strain>
    </source>
</reference>
<evidence type="ECO:0000256" key="1">
    <source>
        <dbReference type="SAM" id="SignalP"/>
    </source>
</evidence>
<evidence type="ECO:0000313" key="8">
    <source>
        <dbReference type="Proteomes" id="UP000052257"/>
    </source>
</evidence>
<dbReference type="EMBL" id="FAVC01000002">
    <property type="protein sequence ID" value="CUU87666.1"/>
    <property type="molecule type" value="Genomic_DNA"/>
</dbReference>
<keyword evidence="1" id="KW-0732">Signal</keyword>
<dbReference type="Proteomes" id="UP000052237">
    <property type="component" value="Unassembled WGS sequence"/>
</dbReference>
<dbReference type="PANTHER" id="PTHR36573:SF1">
    <property type="entry name" value="INTERMEMBRANE PHOSPHOLIPID TRANSPORT SYSTEM BINDING PROTEIN MLAC"/>
    <property type="match status" value="1"/>
</dbReference>
<name>A0A2S5J8Y3_CAMHY</name>
<evidence type="ECO:0000313" key="5">
    <source>
        <dbReference type="EMBL" id="PPB71103.1"/>
    </source>
</evidence>
<organism evidence="5 9">
    <name type="scientific">Campylobacter hyointestinalis subsp. hyointestinalis</name>
    <dbReference type="NCBI Taxonomy" id="91352"/>
    <lineage>
        <taxon>Bacteria</taxon>
        <taxon>Pseudomonadati</taxon>
        <taxon>Campylobacterota</taxon>
        <taxon>Epsilonproteobacteria</taxon>
        <taxon>Campylobacterales</taxon>
        <taxon>Campylobacteraceae</taxon>
        <taxon>Campylobacter</taxon>
    </lineage>
</organism>
<evidence type="ECO:0000313" key="9">
    <source>
        <dbReference type="Proteomes" id="UP000239685"/>
    </source>
</evidence>
<evidence type="ECO:0000313" key="3">
    <source>
        <dbReference type="EMBL" id="CUU76094.1"/>
    </source>
</evidence>
<dbReference type="AlphaFoldDB" id="A0A2S5J8Y3"/>
<feature type="chain" id="PRO_5014239532" evidence="1">
    <location>
        <begin position="18"/>
        <end position="198"/>
    </location>
</feature>
<dbReference type="InterPro" id="IPR008869">
    <property type="entry name" value="MlaC/ttg2D"/>
</dbReference>
<dbReference type="EMBL" id="FAVB01000002">
    <property type="protein sequence ID" value="CUU76094.1"/>
    <property type="molecule type" value="Genomic_DNA"/>
</dbReference>
<protein>
    <submittedName>
        <fullName evidence="2 5">Toluene tolerance protein</fullName>
    </submittedName>
</protein>
<keyword evidence="6" id="KW-1185">Reference proteome</keyword>
<evidence type="ECO:0000313" key="6">
    <source>
        <dbReference type="Proteomes" id="UP000052237"/>
    </source>
</evidence>
<gene>
    <name evidence="2" type="primary">ttg2D</name>
    <name evidence="5" type="ORF">CDQ78_07680</name>
    <name evidence="3" type="ORF">ERS686654_00717</name>
    <name evidence="2" type="ORF">ERS739220_00505</name>
    <name evidence="4" type="ORF">ERS739223_01350</name>
</gene>
<proteinExistence type="predicted"/>
<reference evidence="5 9" key="2">
    <citation type="submission" date="2017-06" db="EMBL/GenBank/DDBJ databases">
        <title>Updating the genomic taxonomy and epidemiology of Campylobacter hyointestinalis; discovery in New Zealand farmed ruminants.</title>
        <authorList>
            <person name="Wilkinson D.A."/>
            <person name="Fayaz A."/>
            <person name="Biggs P.J."/>
            <person name="Midwinter A.C."/>
        </authorList>
    </citation>
    <scope>NUCLEOTIDE SEQUENCE [LARGE SCALE GENOMIC DNA]</scope>
    <source>
        <strain evidence="5 9">S1614a</strain>
    </source>
</reference>
<dbReference type="Proteomes" id="UP000052245">
    <property type="component" value="Unassembled WGS sequence"/>
</dbReference>
<evidence type="ECO:0000313" key="7">
    <source>
        <dbReference type="Proteomes" id="UP000052245"/>
    </source>
</evidence>
<dbReference type="Proteomes" id="UP000239685">
    <property type="component" value="Unassembled WGS sequence"/>
</dbReference>